<dbReference type="NCBIfam" id="TIGR02937">
    <property type="entry name" value="sigma70-ECF"/>
    <property type="match status" value="1"/>
</dbReference>
<evidence type="ECO:0000256" key="2">
    <source>
        <dbReference type="ARBA" id="ARBA00023015"/>
    </source>
</evidence>
<dbReference type="OrthoDB" id="9785675at2"/>
<reference evidence="9 10" key="1">
    <citation type="submission" date="2018-11" db="EMBL/GenBank/DDBJ databases">
        <title>Genome sequence of strain 7197.</title>
        <authorList>
            <person name="Gao J."/>
            <person name="Sun J."/>
        </authorList>
    </citation>
    <scope>NUCLEOTIDE SEQUENCE [LARGE SCALE GENOMIC DNA]</scope>
    <source>
        <strain evidence="9 10">7197</strain>
    </source>
</reference>
<evidence type="ECO:0000313" key="10">
    <source>
        <dbReference type="Proteomes" id="UP000282529"/>
    </source>
</evidence>
<keyword evidence="2 6" id="KW-0805">Transcription regulation</keyword>
<dbReference type="PROSITE" id="PS01063">
    <property type="entry name" value="SIGMA70_ECF"/>
    <property type="match status" value="1"/>
</dbReference>
<evidence type="ECO:0000256" key="3">
    <source>
        <dbReference type="ARBA" id="ARBA00023082"/>
    </source>
</evidence>
<accession>A0A3N9PES2</accession>
<name>A0A3N9PES2_9BACL</name>
<dbReference type="InterPro" id="IPR013324">
    <property type="entry name" value="RNA_pol_sigma_r3/r4-like"/>
</dbReference>
<dbReference type="InterPro" id="IPR007627">
    <property type="entry name" value="RNA_pol_sigma70_r2"/>
</dbReference>
<evidence type="ECO:0000259" key="8">
    <source>
        <dbReference type="Pfam" id="PF08281"/>
    </source>
</evidence>
<keyword evidence="3 6" id="KW-0731">Sigma factor</keyword>
<dbReference type="GO" id="GO:0006352">
    <property type="term" value="P:DNA-templated transcription initiation"/>
    <property type="evidence" value="ECO:0007669"/>
    <property type="project" value="InterPro"/>
</dbReference>
<dbReference type="InterPro" id="IPR013249">
    <property type="entry name" value="RNA_pol_sigma70_r4_t2"/>
</dbReference>
<proteinExistence type="inferred from homology"/>
<dbReference type="Proteomes" id="UP000282529">
    <property type="component" value="Unassembled WGS sequence"/>
</dbReference>
<dbReference type="PANTHER" id="PTHR43133:SF60">
    <property type="entry name" value="RNA POLYMERASE SIGMA FACTOR SIGV"/>
    <property type="match status" value="1"/>
</dbReference>
<evidence type="ECO:0000256" key="1">
    <source>
        <dbReference type="ARBA" id="ARBA00010641"/>
    </source>
</evidence>
<evidence type="ECO:0000256" key="6">
    <source>
        <dbReference type="RuleBase" id="RU000716"/>
    </source>
</evidence>
<feature type="domain" description="RNA polymerase sigma factor 70 region 4 type 2" evidence="8">
    <location>
        <begin position="121"/>
        <end position="172"/>
    </location>
</feature>
<dbReference type="PANTHER" id="PTHR43133">
    <property type="entry name" value="RNA POLYMERASE ECF-TYPE SIGMA FACTO"/>
    <property type="match status" value="1"/>
</dbReference>
<dbReference type="InterPro" id="IPR000838">
    <property type="entry name" value="RNA_pol_sigma70_ECF_CS"/>
</dbReference>
<protein>
    <recommendedName>
        <fullName evidence="6">RNA polymerase sigma factor</fullName>
    </recommendedName>
</protein>
<dbReference type="Pfam" id="PF08281">
    <property type="entry name" value="Sigma70_r4_2"/>
    <property type="match status" value="1"/>
</dbReference>
<keyword evidence="4 6" id="KW-0238">DNA-binding</keyword>
<dbReference type="Pfam" id="PF04542">
    <property type="entry name" value="Sigma70_r2"/>
    <property type="match status" value="1"/>
</dbReference>
<dbReference type="RefSeq" id="WP_124694166.1">
    <property type="nucleotide sequence ID" value="NZ_JBHUFE010000016.1"/>
</dbReference>
<dbReference type="InterPro" id="IPR036388">
    <property type="entry name" value="WH-like_DNA-bd_sf"/>
</dbReference>
<dbReference type="InterPro" id="IPR039425">
    <property type="entry name" value="RNA_pol_sigma-70-like"/>
</dbReference>
<dbReference type="GO" id="GO:0016987">
    <property type="term" value="F:sigma factor activity"/>
    <property type="evidence" value="ECO:0007669"/>
    <property type="project" value="UniProtKB-KW"/>
</dbReference>
<organism evidence="9 10">
    <name type="scientific">Paenibacillus rhizophilus</name>
    <dbReference type="NCBI Taxonomy" id="1850366"/>
    <lineage>
        <taxon>Bacteria</taxon>
        <taxon>Bacillati</taxon>
        <taxon>Bacillota</taxon>
        <taxon>Bacilli</taxon>
        <taxon>Bacillales</taxon>
        <taxon>Paenibacillaceae</taxon>
        <taxon>Paenibacillus</taxon>
    </lineage>
</organism>
<evidence type="ECO:0000259" key="7">
    <source>
        <dbReference type="Pfam" id="PF04542"/>
    </source>
</evidence>
<dbReference type="AlphaFoldDB" id="A0A3N9PES2"/>
<keyword evidence="5 6" id="KW-0804">Transcription</keyword>
<dbReference type="InterPro" id="IPR014284">
    <property type="entry name" value="RNA_pol_sigma-70_dom"/>
</dbReference>
<dbReference type="Gene3D" id="1.10.10.10">
    <property type="entry name" value="Winged helix-like DNA-binding domain superfamily/Winged helix DNA-binding domain"/>
    <property type="match status" value="1"/>
</dbReference>
<dbReference type="EMBL" id="RQPI01000001">
    <property type="protein sequence ID" value="RQW13524.1"/>
    <property type="molecule type" value="Genomic_DNA"/>
</dbReference>
<evidence type="ECO:0000256" key="5">
    <source>
        <dbReference type="ARBA" id="ARBA00023163"/>
    </source>
</evidence>
<dbReference type="SUPFAM" id="SSF88946">
    <property type="entry name" value="Sigma2 domain of RNA polymerase sigma factors"/>
    <property type="match status" value="1"/>
</dbReference>
<dbReference type="CDD" id="cd06171">
    <property type="entry name" value="Sigma70_r4"/>
    <property type="match status" value="1"/>
</dbReference>
<feature type="domain" description="RNA polymerase sigma-70 region 2" evidence="7">
    <location>
        <begin position="25"/>
        <end position="91"/>
    </location>
</feature>
<dbReference type="GO" id="GO:0006950">
    <property type="term" value="P:response to stress"/>
    <property type="evidence" value="ECO:0007669"/>
    <property type="project" value="UniProtKB-ARBA"/>
</dbReference>
<gene>
    <name evidence="9" type="ORF">EH198_03645</name>
</gene>
<dbReference type="InterPro" id="IPR013325">
    <property type="entry name" value="RNA_pol_sigma_r2"/>
</dbReference>
<evidence type="ECO:0000313" key="9">
    <source>
        <dbReference type="EMBL" id="RQW13524.1"/>
    </source>
</evidence>
<comment type="similarity">
    <text evidence="1 6">Belongs to the sigma-70 factor family. ECF subfamily.</text>
</comment>
<comment type="caution">
    <text evidence="9">The sequence shown here is derived from an EMBL/GenBank/DDBJ whole genome shotgun (WGS) entry which is preliminary data.</text>
</comment>
<evidence type="ECO:0000256" key="4">
    <source>
        <dbReference type="ARBA" id="ARBA00023125"/>
    </source>
</evidence>
<dbReference type="GO" id="GO:0003677">
    <property type="term" value="F:DNA binding"/>
    <property type="evidence" value="ECO:0007669"/>
    <property type="project" value="UniProtKB-KW"/>
</dbReference>
<dbReference type="SUPFAM" id="SSF88659">
    <property type="entry name" value="Sigma3 and sigma4 domains of RNA polymerase sigma factors"/>
    <property type="match status" value="1"/>
</dbReference>
<dbReference type="Gene3D" id="1.10.1740.10">
    <property type="match status" value="1"/>
</dbReference>
<keyword evidence="10" id="KW-1185">Reference proteome</keyword>
<sequence length="193" mass="22341">MTDKVNDEIIIGRVLNGDREAFAALVDKYKSGLYILLLGMGASHQDAQDIAQETFINAYQKLNGHNSQSSFAAWLYTIAVNRFRDVKRRKTFSVASNPTMAQIDGAPTPEEMYMRKESEIELHKLLSRLPGRYRIVLLLHYTKDLSYEEISTVTGMPMHQIKNRLYRARQKLRKLWLQPKEASHEKSALHEFR</sequence>